<feature type="transmembrane region" description="Helical" evidence="1">
    <location>
        <begin position="153"/>
        <end position="175"/>
    </location>
</feature>
<dbReference type="RefSeq" id="WP_009678709.1">
    <property type="nucleotide sequence ID" value="NZ_AEUD01000005.1"/>
</dbReference>
<dbReference type="EMBL" id="AEUD01000005">
    <property type="protein sequence ID" value="EGD55510.1"/>
    <property type="molecule type" value="Genomic_DNA"/>
</dbReference>
<feature type="transmembrane region" description="Helical" evidence="1">
    <location>
        <begin position="187"/>
        <end position="209"/>
    </location>
</feature>
<dbReference type="eggNOG" id="ENOG5032EAE">
    <property type="taxonomic scope" value="Bacteria"/>
</dbReference>
<proteinExistence type="predicted"/>
<accession>F1YHV6</accession>
<dbReference type="STRING" id="644548.SCNU_07353"/>
<name>F1YHV6_9ACTN</name>
<keyword evidence="1" id="KW-1133">Transmembrane helix</keyword>
<dbReference type="Proteomes" id="UP000035065">
    <property type="component" value="Unassembled WGS sequence"/>
</dbReference>
<sequence length="222" mass="22019">MRQTVGFAVLGALVALLVSTLGGAYGPGVTFEASYVSGSSLGYAGVDPLWATTLLGTVVGGVVGASLRLLGFTMSGPPGNRLVRVVVAGIAGAAVGLAIAVGVAFGGVFDSAPAPAVILGVYAACAVVAYVLALAAVALVLRLSQDVTARATVRTTAIALIPGGALATAAGVGVAWLLDFTTSESTWIAVVVAVGLVLAATFAAARVVALARPAEYWRRHTR</sequence>
<organism evidence="2 3">
    <name type="scientific">Gordonia neofelifaecis NRRL B-59395</name>
    <dbReference type="NCBI Taxonomy" id="644548"/>
    <lineage>
        <taxon>Bacteria</taxon>
        <taxon>Bacillati</taxon>
        <taxon>Actinomycetota</taxon>
        <taxon>Actinomycetes</taxon>
        <taxon>Mycobacteriales</taxon>
        <taxon>Gordoniaceae</taxon>
        <taxon>Gordonia</taxon>
    </lineage>
</organism>
<feature type="transmembrane region" description="Helical" evidence="1">
    <location>
        <begin position="82"/>
        <end position="105"/>
    </location>
</feature>
<feature type="transmembrane region" description="Helical" evidence="1">
    <location>
        <begin position="48"/>
        <end position="70"/>
    </location>
</feature>
<keyword evidence="3" id="KW-1185">Reference proteome</keyword>
<keyword evidence="1" id="KW-0812">Transmembrane</keyword>
<keyword evidence="1" id="KW-0472">Membrane</keyword>
<comment type="caution">
    <text evidence="2">The sequence shown here is derived from an EMBL/GenBank/DDBJ whole genome shotgun (WGS) entry which is preliminary data.</text>
</comment>
<reference evidence="2 3" key="1">
    <citation type="journal article" date="2011" name="J. Bacteriol.">
        <title>Draft Genome Sequence of Gordonia neofelifaecis NRRL B-59395, a Cholesterol-Degrading Actinomycete.</title>
        <authorList>
            <person name="Ge F."/>
            <person name="Li W."/>
            <person name="Chen G."/>
            <person name="Liu Y."/>
            <person name="Zhang G."/>
            <person name="Yong B."/>
            <person name="Wang Q."/>
            <person name="Wang N."/>
            <person name="Huang Z."/>
            <person name="Li W."/>
            <person name="Wang J."/>
            <person name="Wu C."/>
            <person name="Xie Q."/>
            <person name="Liu G."/>
        </authorList>
    </citation>
    <scope>NUCLEOTIDE SEQUENCE [LARGE SCALE GENOMIC DNA]</scope>
    <source>
        <strain evidence="2 3">NRRL B-59395</strain>
    </source>
</reference>
<dbReference type="AlphaFoldDB" id="F1YHV6"/>
<evidence type="ECO:0000313" key="3">
    <source>
        <dbReference type="Proteomes" id="UP000035065"/>
    </source>
</evidence>
<gene>
    <name evidence="2" type="ORF">SCNU_07353</name>
</gene>
<feature type="transmembrane region" description="Helical" evidence="1">
    <location>
        <begin position="117"/>
        <end position="141"/>
    </location>
</feature>
<evidence type="ECO:0000256" key="1">
    <source>
        <dbReference type="SAM" id="Phobius"/>
    </source>
</evidence>
<protein>
    <submittedName>
        <fullName evidence="2">Uncharacterized protein</fullName>
    </submittedName>
</protein>
<evidence type="ECO:0000313" key="2">
    <source>
        <dbReference type="EMBL" id="EGD55510.1"/>
    </source>
</evidence>